<reference evidence="2 3" key="1">
    <citation type="journal article" date="2018" name="Sci. Rep.">
        <title>Genomic signatures of local adaptation to the degree of environmental predictability in rotifers.</title>
        <authorList>
            <person name="Franch-Gras L."/>
            <person name="Hahn C."/>
            <person name="Garcia-Roger E.M."/>
            <person name="Carmona M.J."/>
            <person name="Serra M."/>
            <person name="Gomez A."/>
        </authorList>
    </citation>
    <scope>NUCLEOTIDE SEQUENCE [LARGE SCALE GENOMIC DNA]</scope>
    <source>
        <strain evidence="2">HYR1</strain>
    </source>
</reference>
<dbReference type="AlphaFoldDB" id="A0A3M7RLX6"/>
<sequence length="73" mass="8947">MFTYFIQKLIMFKILLNFISMVTIVRFLKIGSFFKNFWYLKLEFCHNRLCLWPSMKHGGTCYIQKPQIFRPKT</sequence>
<accession>A0A3M7RLX6</accession>
<keyword evidence="1" id="KW-0472">Membrane</keyword>
<evidence type="ECO:0000313" key="2">
    <source>
        <dbReference type="EMBL" id="RNA24531.1"/>
    </source>
</evidence>
<protein>
    <submittedName>
        <fullName evidence="2">Uncharacterized protein</fullName>
    </submittedName>
</protein>
<keyword evidence="3" id="KW-1185">Reference proteome</keyword>
<evidence type="ECO:0000313" key="3">
    <source>
        <dbReference type="Proteomes" id="UP000276133"/>
    </source>
</evidence>
<evidence type="ECO:0000256" key="1">
    <source>
        <dbReference type="SAM" id="Phobius"/>
    </source>
</evidence>
<dbReference type="Proteomes" id="UP000276133">
    <property type="component" value="Unassembled WGS sequence"/>
</dbReference>
<name>A0A3M7RLX6_BRAPC</name>
<feature type="transmembrane region" description="Helical" evidence="1">
    <location>
        <begin position="6"/>
        <end position="28"/>
    </location>
</feature>
<comment type="caution">
    <text evidence="2">The sequence shown here is derived from an EMBL/GenBank/DDBJ whole genome shotgun (WGS) entry which is preliminary data.</text>
</comment>
<keyword evidence="1" id="KW-0812">Transmembrane</keyword>
<organism evidence="2 3">
    <name type="scientific">Brachionus plicatilis</name>
    <name type="common">Marine rotifer</name>
    <name type="synonym">Brachionus muelleri</name>
    <dbReference type="NCBI Taxonomy" id="10195"/>
    <lineage>
        <taxon>Eukaryota</taxon>
        <taxon>Metazoa</taxon>
        <taxon>Spiralia</taxon>
        <taxon>Gnathifera</taxon>
        <taxon>Rotifera</taxon>
        <taxon>Eurotatoria</taxon>
        <taxon>Monogononta</taxon>
        <taxon>Pseudotrocha</taxon>
        <taxon>Ploima</taxon>
        <taxon>Brachionidae</taxon>
        <taxon>Brachionus</taxon>
    </lineage>
</organism>
<keyword evidence="1" id="KW-1133">Transmembrane helix</keyword>
<gene>
    <name evidence="2" type="ORF">BpHYR1_012789</name>
</gene>
<dbReference type="EMBL" id="REGN01003100">
    <property type="protein sequence ID" value="RNA24531.1"/>
    <property type="molecule type" value="Genomic_DNA"/>
</dbReference>
<proteinExistence type="predicted"/>